<dbReference type="Gene3D" id="3.40.50.1820">
    <property type="entry name" value="alpha/beta hydrolase"/>
    <property type="match status" value="1"/>
</dbReference>
<keyword evidence="5" id="KW-1185">Reference proteome</keyword>
<organism evidence="4 5">
    <name type="scientific">Parahalioglobus pacificus</name>
    <dbReference type="NCBI Taxonomy" id="930806"/>
    <lineage>
        <taxon>Bacteria</taxon>
        <taxon>Pseudomonadati</taxon>
        <taxon>Pseudomonadota</taxon>
        <taxon>Gammaproteobacteria</taxon>
        <taxon>Cellvibrionales</taxon>
        <taxon>Halieaceae</taxon>
        <taxon>Parahalioglobus</taxon>
    </lineage>
</organism>
<evidence type="ECO:0000313" key="5">
    <source>
        <dbReference type="Proteomes" id="UP000644693"/>
    </source>
</evidence>
<keyword evidence="1" id="KW-0732">Signal</keyword>
<feature type="chain" id="PRO_5036788760" evidence="1">
    <location>
        <begin position="24"/>
        <end position="800"/>
    </location>
</feature>
<dbReference type="SUPFAM" id="SSF82171">
    <property type="entry name" value="DPP6 N-terminal domain-like"/>
    <property type="match status" value="1"/>
</dbReference>
<dbReference type="EMBL" id="BMYM01000001">
    <property type="protein sequence ID" value="GHD27207.1"/>
    <property type="molecule type" value="Genomic_DNA"/>
</dbReference>
<name>A0A918XDG2_9GAMM</name>
<dbReference type="PANTHER" id="PTHR11731:SF193">
    <property type="entry name" value="DIPEPTIDYL PEPTIDASE 9"/>
    <property type="match status" value="1"/>
</dbReference>
<dbReference type="SUPFAM" id="SSF53474">
    <property type="entry name" value="alpha/beta-Hydrolases"/>
    <property type="match status" value="1"/>
</dbReference>
<dbReference type="InterPro" id="IPR002469">
    <property type="entry name" value="Peptidase_S9B_N"/>
</dbReference>
<accession>A0A918XDG2</accession>
<dbReference type="GO" id="GO:0006508">
    <property type="term" value="P:proteolysis"/>
    <property type="evidence" value="ECO:0007669"/>
    <property type="project" value="InterPro"/>
</dbReference>
<dbReference type="InterPro" id="IPR029058">
    <property type="entry name" value="AB_hydrolase_fold"/>
</dbReference>
<feature type="signal peptide" evidence="1">
    <location>
        <begin position="1"/>
        <end position="23"/>
    </location>
</feature>
<comment type="caution">
    <text evidence="4">The sequence shown here is derived from an EMBL/GenBank/DDBJ whole genome shotgun (WGS) entry which is preliminary data.</text>
</comment>
<evidence type="ECO:0000259" key="3">
    <source>
        <dbReference type="Pfam" id="PF00930"/>
    </source>
</evidence>
<dbReference type="PANTHER" id="PTHR11731">
    <property type="entry name" value="PROTEASE FAMILY S9B,C DIPEPTIDYL-PEPTIDASE IV-RELATED"/>
    <property type="match status" value="1"/>
</dbReference>
<sequence length="800" mass="89723">MTSFFARQGLALIATGLPLLAMAATSPGLERVMSDPDWIGNAPENAYWADDGSAIYYQQKREGEDIRDYYRLALDGSDPEQVDRAELPEDSGRAKVYSADRTHVAWVHHGDIMLKALGSGDVKAITRTVSDESQPLFSADDSELFFLAGGQFFAYGLDNGQLRQVTNIAPGKDPDAEPEFNVLREQQQRSYATVVEDSRRARAVKDEERRARGSLPHPVYLNDKYEVVQRSLSPNGQQLALVVRDAGADSGRAGIMPNYVTEDGYTSTRELRARVGANAYPELHLLVLNVTDGELSTIETSELPGMSSDPFKTLRREALDWHVAKGADKDAVAKQLEDDDRCINDIRVMWSPDGNTLAAMLFAADYKDRWLATVDAEGELQLQHRLNDEAWINWAYNDFGWFQDSSTLWLMSEESGYAHLYTTTVDARRVRAITRGDFVVRNPIVAPDESYIYLEGNRGHPGNWQIFRVAASGGELERVADIDGVSTAALSPDGKQLLITRSSMDRHPDLYLGAADGSGTLKQLTDTVSQAFATVDWVVPEIVEVPSSHVEAPIYSKLYLPRDYDPAKRYPAVMFVHGAGYTQNAHMGWPYYFHEFMFHTVLADAGYIVLDMDYRASEGYGRDWRTSIYRQMGHPELEDYLDGVDFLADGYSVDRDRIGIYGGSYGGFMTFMALFRTPEVFAAGAALRPVVDWMHYNHGYTARILNTPLVDPVAYEKSSPINHAAGLNKPLLIAAGMQDDNVFFQDSVLLVQKFIEMKKEDFEIAIYPLDAHGFVHPESWLDEYRRIFKLMENAVKNRSQ</sequence>
<reference evidence="4" key="2">
    <citation type="submission" date="2020-09" db="EMBL/GenBank/DDBJ databases">
        <authorList>
            <person name="Sun Q."/>
            <person name="Kim S."/>
        </authorList>
    </citation>
    <scope>NUCLEOTIDE SEQUENCE</scope>
    <source>
        <strain evidence="4">KCTC 23430</strain>
    </source>
</reference>
<dbReference type="InterPro" id="IPR001375">
    <property type="entry name" value="Peptidase_S9_cat"/>
</dbReference>
<feature type="domain" description="Dipeptidylpeptidase IV N-terminal" evidence="3">
    <location>
        <begin position="334"/>
        <end position="505"/>
    </location>
</feature>
<dbReference type="InterPro" id="IPR011042">
    <property type="entry name" value="6-blade_b-propeller_TolB-like"/>
</dbReference>
<evidence type="ECO:0000313" key="4">
    <source>
        <dbReference type="EMBL" id="GHD27207.1"/>
    </source>
</evidence>
<feature type="domain" description="Peptidase S9 prolyl oligopeptidase catalytic" evidence="2">
    <location>
        <begin position="600"/>
        <end position="797"/>
    </location>
</feature>
<evidence type="ECO:0000259" key="2">
    <source>
        <dbReference type="Pfam" id="PF00326"/>
    </source>
</evidence>
<dbReference type="GO" id="GO:0008239">
    <property type="term" value="F:dipeptidyl-peptidase activity"/>
    <property type="evidence" value="ECO:0007669"/>
    <property type="project" value="TreeGrafter"/>
</dbReference>
<protein>
    <submittedName>
        <fullName evidence="4">Peptidase S9</fullName>
    </submittedName>
</protein>
<dbReference type="Pfam" id="PF00326">
    <property type="entry name" value="Peptidase_S9"/>
    <property type="match status" value="1"/>
</dbReference>
<gene>
    <name evidence="4" type="ORF">GCM10007053_05170</name>
</gene>
<dbReference type="RefSeq" id="WP_189474880.1">
    <property type="nucleotide sequence ID" value="NZ_BMYM01000001.1"/>
</dbReference>
<dbReference type="Proteomes" id="UP000644693">
    <property type="component" value="Unassembled WGS sequence"/>
</dbReference>
<proteinExistence type="predicted"/>
<dbReference type="AlphaFoldDB" id="A0A918XDG2"/>
<dbReference type="Gene3D" id="2.120.10.30">
    <property type="entry name" value="TolB, C-terminal domain"/>
    <property type="match status" value="2"/>
</dbReference>
<dbReference type="GO" id="GO:0008236">
    <property type="term" value="F:serine-type peptidase activity"/>
    <property type="evidence" value="ECO:0007669"/>
    <property type="project" value="InterPro"/>
</dbReference>
<reference evidence="4" key="1">
    <citation type="journal article" date="2014" name="Int. J. Syst. Evol. Microbiol.">
        <title>Complete genome sequence of Corynebacterium casei LMG S-19264T (=DSM 44701T), isolated from a smear-ripened cheese.</title>
        <authorList>
            <consortium name="US DOE Joint Genome Institute (JGI-PGF)"/>
            <person name="Walter F."/>
            <person name="Albersmeier A."/>
            <person name="Kalinowski J."/>
            <person name="Ruckert C."/>
        </authorList>
    </citation>
    <scope>NUCLEOTIDE SEQUENCE</scope>
    <source>
        <strain evidence="4">KCTC 23430</strain>
    </source>
</reference>
<evidence type="ECO:0000256" key="1">
    <source>
        <dbReference type="SAM" id="SignalP"/>
    </source>
</evidence>
<dbReference type="Pfam" id="PF00930">
    <property type="entry name" value="DPPIV_N"/>
    <property type="match status" value="1"/>
</dbReference>
<dbReference type="InterPro" id="IPR050278">
    <property type="entry name" value="Serine_Prot_S9B/DPPIV"/>
</dbReference>